<evidence type="ECO:0000256" key="10">
    <source>
        <dbReference type="ARBA" id="ARBA00023180"/>
    </source>
</evidence>
<dbReference type="FunFam" id="3.40.30.10:FF:000073">
    <property type="entry name" value="Sulfhydryl oxidase"/>
    <property type="match status" value="1"/>
</dbReference>
<evidence type="ECO:0000256" key="13">
    <source>
        <dbReference type="RuleBase" id="RU371123"/>
    </source>
</evidence>
<feature type="signal peptide" evidence="15">
    <location>
        <begin position="1"/>
        <end position="40"/>
    </location>
</feature>
<dbReference type="GeneTree" id="ENSGT00940000159504"/>
<keyword evidence="19" id="KW-1185">Reference proteome</keyword>
<dbReference type="InterPro" id="IPR017905">
    <property type="entry name" value="ERV/ALR_sulphydryl_oxidase"/>
</dbReference>
<dbReference type="FunFam" id="3.40.30.10:FF:000080">
    <property type="entry name" value="Sulfhydryl oxidase"/>
    <property type="match status" value="1"/>
</dbReference>
<evidence type="ECO:0000256" key="15">
    <source>
        <dbReference type="SAM" id="SignalP"/>
    </source>
</evidence>
<dbReference type="PROSITE" id="PS51324">
    <property type="entry name" value="ERV_ALR"/>
    <property type="match status" value="1"/>
</dbReference>
<dbReference type="Pfam" id="PF18108">
    <property type="entry name" value="QSOX_Trx1"/>
    <property type="match status" value="1"/>
</dbReference>
<evidence type="ECO:0000256" key="7">
    <source>
        <dbReference type="ARBA" id="ARBA00022827"/>
    </source>
</evidence>
<feature type="domain" description="ERV/ALR sulfhydryl oxidase" evidence="16">
    <location>
        <begin position="406"/>
        <end position="507"/>
    </location>
</feature>
<dbReference type="KEGG" id="cvg:107100542"/>
<organism evidence="18 19">
    <name type="scientific">Cyprinodon variegatus</name>
    <name type="common">Sheepshead minnow</name>
    <dbReference type="NCBI Taxonomy" id="28743"/>
    <lineage>
        <taxon>Eukaryota</taxon>
        <taxon>Metazoa</taxon>
        <taxon>Chordata</taxon>
        <taxon>Craniata</taxon>
        <taxon>Vertebrata</taxon>
        <taxon>Euteleostomi</taxon>
        <taxon>Actinopterygii</taxon>
        <taxon>Neopterygii</taxon>
        <taxon>Teleostei</taxon>
        <taxon>Neoteleostei</taxon>
        <taxon>Acanthomorphata</taxon>
        <taxon>Ovalentaria</taxon>
        <taxon>Atherinomorphae</taxon>
        <taxon>Cyprinodontiformes</taxon>
        <taxon>Cyprinodontidae</taxon>
        <taxon>Cyprinodon</taxon>
    </lineage>
</organism>
<dbReference type="GeneID" id="107100542"/>
<protein>
    <recommendedName>
        <fullName evidence="13">Sulfhydryl oxidase</fullName>
        <ecNumber evidence="13">1.8.3.2</ecNumber>
    </recommendedName>
</protein>
<evidence type="ECO:0000256" key="5">
    <source>
        <dbReference type="ARBA" id="ARBA00022630"/>
    </source>
</evidence>
<dbReference type="PANTHER" id="PTHR22897">
    <property type="entry name" value="QUIESCIN Q6-RELATED SULFHYDRYL OXIDASE"/>
    <property type="match status" value="1"/>
</dbReference>
<comment type="catalytic activity">
    <reaction evidence="12 13">
        <text>2 R'C(R)SH + O2 = R'C(R)S-S(R)CR' + H2O2</text>
        <dbReference type="Rhea" id="RHEA:17357"/>
        <dbReference type="ChEBI" id="CHEBI:15379"/>
        <dbReference type="ChEBI" id="CHEBI:16240"/>
        <dbReference type="ChEBI" id="CHEBI:16520"/>
        <dbReference type="ChEBI" id="CHEBI:17412"/>
        <dbReference type="EC" id="1.8.3.2"/>
    </reaction>
</comment>
<keyword evidence="7 13" id="KW-0274">FAD</keyword>
<dbReference type="CTD" id="5768"/>
<dbReference type="Gene3D" id="1.20.120.310">
    <property type="entry name" value="ERV/ALR sulfhydryl oxidase domain"/>
    <property type="match status" value="1"/>
</dbReference>
<evidence type="ECO:0000313" key="19">
    <source>
        <dbReference type="Proteomes" id="UP000265020"/>
    </source>
</evidence>
<comment type="subcellular location">
    <subcellularLocation>
        <location evidence="2">Secreted</location>
    </subcellularLocation>
</comment>
<dbReference type="GO" id="GO:0016971">
    <property type="term" value="F:flavin-dependent sulfhydryl oxidase activity"/>
    <property type="evidence" value="ECO:0007669"/>
    <property type="project" value="InterPro"/>
</dbReference>
<evidence type="ECO:0000259" key="16">
    <source>
        <dbReference type="PROSITE" id="PS51324"/>
    </source>
</evidence>
<keyword evidence="8 13" id="KW-0560">Oxidoreductase</keyword>
<dbReference type="Gene3D" id="1.20.120.1960">
    <property type="entry name" value="QSOX sulfhydryl oxidase domain"/>
    <property type="match status" value="1"/>
</dbReference>
<dbReference type="FunFam" id="1.20.120.1960:FF:000001">
    <property type="entry name" value="Sulfhydryl oxidase"/>
    <property type="match status" value="1"/>
</dbReference>
<accession>A0A3Q2EIF0</accession>
<dbReference type="PROSITE" id="PS51352">
    <property type="entry name" value="THIOREDOXIN_2"/>
    <property type="match status" value="1"/>
</dbReference>
<keyword evidence="13" id="KW-0472">Membrane</keyword>
<dbReference type="Pfam" id="PF00085">
    <property type="entry name" value="Thioredoxin"/>
    <property type="match status" value="1"/>
</dbReference>
<dbReference type="Ensembl" id="ENSCVAT00000032976.1">
    <property type="protein sequence ID" value="ENSCVAP00000032383.1"/>
    <property type="gene ID" value="ENSCVAG00000022370.1"/>
</dbReference>
<dbReference type="SUPFAM" id="SSF52833">
    <property type="entry name" value="Thioredoxin-like"/>
    <property type="match status" value="1"/>
</dbReference>
<dbReference type="InterPro" id="IPR036774">
    <property type="entry name" value="ERV/ALR_sulphydryl_oxid_sf"/>
</dbReference>
<dbReference type="Pfam" id="PF04777">
    <property type="entry name" value="Evr1_Alr"/>
    <property type="match status" value="1"/>
</dbReference>
<dbReference type="OMA" id="YGELWNE"/>
<dbReference type="STRING" id="28743.ENSCVAP00000032383"/>
<dbReference type="InterPro" id="IPR039798">
    <property type="entry name" value="Sulfhydryl_oxidase"/>
</dbReference>
<feature type="compositionally biased region" description="Acidic residues" evidence="14">
    <location>
        <begin position="592"/>
        <end position="614"/>
    </location>
</feature>
<feature type="domain" description="Thioredoxin" evidence="17">
    <location>
        <begin position="31"/>
        <end position="164"/>
    </location>
</feature>
<evidence type="ECO:0000256" key="6">
    <source>
        <dbReference type="ARBA" id="ARBA00022729"/>
    </source>
</evidence>
<dbReference type="InterPro" id="IPR041269">
    <property type="entry name" value="QSOX_Trx1"/>
</dbReference>
<evidence type="ECO:0000256" key="11">
    <source>
        <dbReference type="ARBA" id="ARBA00045804"/>
    </source>
</evidence>
<dbReference type="Gene3D" id="3.40.30.10">
    <property type="entry name" value="Glutaredoxin"/>
    <property type="match status" value="2"/>
</dbReference>
<dbReference type="GO" id="GO:0003756">
    <property type="term" value="F:protein disulfide isomerase activity"/>
    <property type="evidence" value="ECO:0007669"/>
    <property type="project" value="TreeGrafter"/>
</dbReference>
<keyword evidence="6 15" id="KW-0732">Signal</keyword>
<dbReference type="Pfam" id="PF18371">
    <property type="entry name" value="FAD_SOX"/>
    <property type="match status" value="1"/>
</dbReference>
<name>A0A3Q2EIF0_CYPVA</name>
<keyword evidence="4" id="KW-0964">Secreted</keyword>
<dbReference type="GO" id="GO:0006457">
    <property type="term" value="P:protein folding"/>
    <property type="evidence" value="ECO:0007669"/>
    <property type="project" value="TreeGrafter"/>
</dbReference>
<keyword evidence="9" id="KW-1015">Disulfide bond</keyword>
<evidence type="ECO:0000256" key="9">
    <source>
        <dbReference type="ARBA" id="ARBA00023157"/>
    </source>
</evidence>
<comment type="function">
    <text evidence="11">Catalyzes the oxidation of sulfhydryl groups in peptide and protein thiols to disulfides with the reduction of oxygen to hydrogen peroxide. Plays a role in disulfide bond formation in a variety of extracellular proteins. In fibroblasts, required for normal incorporation of laminin into the extracellular matrix, and thereby for normal cell-cell adhesion and cell migration.</text>
</comment>
<feature type="transmembrane region" description="Helical" evidence="13">
    <location>
        <begin position="781"/>
        <end position="798"/>
    </location>
</feature>
<proteinExistence type="inferred from homology"/>
<dbReference type="RefSeq" id="XP_015254552.1">
    <property type="nucleotide sequence ID" value="XM_015399066.1"/>
</dbReference>
<dbReference type="CDD" id="cd02992">
    <property type="entry name" value="PDI_a_QSOX"/>
    <property type="match status" value="1"/>
</dbReference>
<sequence length="812" mass="92277">MARRSGRATSRFIKLQEMNLRMIAALFFFVCLAFPPAAEAGLYTASDQIVLLSQQNVGSVLVNSSAATVVEFYASWCGHCISFSPIYKKLARDIKEWKPAVNIAAVDCAADENIQICMNYKISGYPTIKFFHAYSTADSAGVPYRGFSRDVRNLRQRIIDSLESHGEPWPPACPPLEPTSETEINNFFETNTVQHLALIFEDAKSYIGREVILDLLQFENVTVRRVLNTESGLVAKLGVTEFPSCYLYYPDGNFTRLRVNFEARAFYSYALQRLPGVIRSGKPPPVTMELVKNSTQEPWRPFDRSRVYMADLESALHHSLRVELAVQSVIKGDSMIALKSYISVLAKYFPGRPVVMNLLKSLNSWLKNQTVDQISYKAFKENVDNTAQVPDAALPEGVRWVGCQGSQPHFRGYPCGVWTLFHVLTVQASNTGDSDPQEVLTAMRNYIHSFFGCRYCADHFENMARESLEVVNTLPSSVLWLWSRHNRVNNRIAGDLSEDPYFPKIQWPSPEVCPSCHMLKDNGEHGWNENQVLTFLGSYFSSSRILLDYLEDENKILKKQTEKHSHKLEDSLAQKHIERIAREALDPITTPVEEEEEEEEPQDETEAYEEDNEGGEDKLAASDIKDKAFEQTPRTNAKLEEVPGHQQAHKIPSIIGMRLKQRRQQEDIVDLDSFVNQHFKAKALQLAASSRVKQRTLQTKVEQEHRQELSLGMELDAGLGMIGLQPIDTDLDLNSIYQGKRLKKRELAGQYIGKGVELFQRGHWISVLSIGFSNVDISLCVILYAVSFTCLVAMYIFFRNRFRRRRVKIALP</sequence>
<evidence type="ECO:0000256" key="3">
    <source>
        <dbReference type="ARBA" id="ARBA00006041"/>
    </source>
</evidence>
<comment type="cofactor">
    <cofactor evidence="1 13">
        <name>FAD</name>
        <dbReference type="ChEBI" id="CHEBI:57692"/>
    </cofactor>
</comment>
<dbReference type="OrthoDB" id="59470at2759"/>
<comment type="similarity">
    <text evidence="3 13">Belongs to the quiescin-sulfhydryl oxidase (QSOX) family.</text>
</comment>
<reference evidence="18" key="2">
    <citation type="submission" date="2025-09" db="UniProtKB">
        <authorList>
            <consortium name="Ensembl"/>
        </authorList>
    </citation>
    <scope>IDENTIFICATION</scope>
</reference>
<dbReference type="Proteomes" id="UP000265020">
    <property type="component" value="Unassembled WGS sequence"/>
</dbReference>
<evidence type="ECO:0000256" key="14">
    <source>
        <dbReference type="SAM" id="MobiDB-lite"/>
    </source>
</evidence>
<evidence type="ECO:0000256" key="12">
    <source>
        <dbReference type="ARBA" id="ARBA00048864"/>
    </source>
</evidence>
<dbReference type="FunFam" id="1.20.120.310:FF:000001">
    <property type="entry name" value="Sulfhydryl oxidase"/>
    <property type="match status" value="1"/>
</dbReference>
<feature type="chain" id="PRO_5018744751" description="Sulfhydryl oxidase" evidence="15">
    <location>
        <begin position="41"/>
        <end position="812"/>
    </location>
</feature>
<dbReference type="InterPro" id="IPR042568">
    <property type="entry name" value="QSOX_FAD-bd_sf"/>
</dbReference>
<evidence type="ECO:0000313" key="18">
    <source>
        <dbReference type="Ensembl" id="ENSCVAP00000032383.1"/>
    </source>
</evidence>
<dbReference type="EC" id="1.8.3.2" evidence="13"/>
<dbReference type="GO" id="GO:0005615">
    <property type="term" value="C:extracellular space"/>
    <property type="evidence" value="ECO:0007669"/>
    <property type="project" value="TreeGrafter"/>
</dbReference>
<evidence type="ECO:0000259" key="17">
    <source>
        <dbReference type="PROSITE" id="PS51352"/>
    </source>
</evidence>
<dbReference type="AlphaFoldDB" id="A0A3Q2EIF0"/>
<dbReference type="InterPro" id="IPR036249">
    <property type="entry name" value="Thioredoxin-like_sf"/>
</dbReference>
<dbReference type="SUPFAM" id="SSF69000">
    <property type="entry name" value="FAD-dependent thiol oxidase"/>
    <property type="match status" value="1"/>
</dbReference>
<evidence type="ECO:0000256" key="4">
    <source>
        <dbReference type="ARBA" id="ARBA00022525"/>
    </source>
</evidence>
<keyword evidence="5 13" id="KW-0285">Flavoprotein</keyword>
<keyword evidence="13" id="KW-1133">Transmembrane helix</keyword>
<reference evidence="18" key="1">
    <citation type="submission" date="2025-08" db="UniProtKB">
        <authorList>
            <consortium name="Ensembl"/>
        </authorList>
    </citation>
    <scope>IDENTIFICATION</scope>
</reference>
<feature type="region of interest" description="Disordered" evidence="14">
    <location>
        <begin position="584"/>
        <end position="617"/>
    </location>
</feature>
<dbReference type="GO" id="GO:0000139">
    <property type="term" value="C:Golgi membrane"/>
    <property type="evidence" value="ECO:0007669"/>
    <property type="project" value="TreeGrafter"/>
</dbReference>
<evidence type="ECO:0000256" key="1">
    <source>
        <dbReference type="ARBA" id="ARBA00001974"/>
    </source>
</evidence>
<dbReference type="PANTHER" id="PTHR22897:SF6">
    <property type="entry name" value="SULFHYDRYL OXIDASE 1"/>
    <property type="match status" value="1"/>
</dbReference>
<keyword evidence="10" id="KW-0325">Glycoprotein</keyword>
<dbReference type="InterPro" id="IPR013766">
    <property type="entry name" value="Thioredoxin_domain"/>
</dbReference>
<evidence type="ECO:0000256" key="8">
    <source>
        <dbReference type="ARBA" id="ARBA00023002"/>
    </source>
</evidence>
<evidence type="ECO:0000256" key="2">
    <source>
        <dbReference type="ARBA" id="ARBA00004613"/>
    </source>
</evidence>
<dbReference type="InterPro" id="IPR040986">
    <property type="entry name" value="QSOX_FAD-bd_dom"/>
</dbReference>
<keyword evidence="13" id="KW-0812">Transmembrane</keyword>